<feature type="domain" description="CoA carboxyltransferase N-terminal" evidence="5">
    <location>
        <begin position="25"/>
        <end position="294"/>
    </location>
</feature>
<dbReference type="Pfam" id="PF01039">
    <property type="entry name" value="Carboxyl_trans"/>
    <property type="match status" value="1"/>
</dbReference>
<dbReference type="NCBIfam" id="TIGR00515">
    <property type="entry name" value="accD"/>
    <property type="match status" value="1"/>
</dbReference>
<comment type="subcellular location">
    <subcellularLocation>
        <location evidence="4">Cytoplasm</location>
    </subcellularLocation>
</comment>
<dbReference type="InterPro" id="IPR034733">
    <property type="entry name" value="AcCoA_carboxyl_beta"/>
</dbReference>
<keyword evidence="4" id="KW-0547">Nucleotide-binding</keyword>
<dbReference type="PANTHER" id="PTHR42995:SF5">
    <property type="entry name" value="ACETYL-COENZYME A CARBOXYLASE CARBOXYL TRANSFERASE SUBUNIT BETA, CHLOROPLASTIC"/>
    <property type="match status" value="1"/>
</dbReference>
<dbReference type="Gene3D" id="3.90.226.10">
    <property type="entry name" value="2-enoyl-CoA Hydratase, Chain A, domain 1"/>
    <property type="match status" value="1"/>
</dbReference>
<keyword evidence="2 4" id="KW-0276">Fatty acid metabolism</keyword>
<keyword evidence="4" id="KW-0863">Zinc-finger</keyword>
<sequence>MPWFKRVEKGIITPTEEKKETPDGLWYKCPECKTVTSMAEHRKSLNTCVKCNHHDRIGSKEYFAILFDDNKFTELDENMTSGDPLNFVDSKPYPERTAATQRKTGLKDAVRTAYGKSGGLDITIACMDFAYIGGSMGSVVGEKIARAIDHARKTRTPFLMISKSGGARMMEAGFSLMQMAKTSAKLALLSEEKLPYISLLTDPTTGGVTASYAMLGDFNIAEPGALIGFAGPRVIKETIGKDLPKGFQSAEFVLEHGFLDFIVDRKELKQRLNDLLGMLVETGDQGGIEAKPERAAKTL</sequence>
<keyword evidence="4" id="KW-0963">Cytoplasm</keyword>
<dbReference type="GO" id="GO:0003989">
    <property type="term" value="F:acetyl-CoA carboxylase activity"/>
    <property type="evidence" value="ECO:0007669"/>
    <property type="project" value="UniProtKB-EC"/>
</dbReference>
<dbReference type="EC" id="2.1.3.15" evidence="4"/>
<feature type="binding site" evidence="4">
    <location>
        <position position="51"/>
    </location>
    <ligand>
        <name>Zn(2+)</name>
        <dbReference type="ChEBI" id="CHEBI:29105"/>
    </ligand>
</feature>
<dbReference type="Proteomes" id="UP000625551">
    <property type="component" value="Unassembled WGS sequence"/>
</dbReference>
<dbReference type="SUPFAM" id="SSF52096">
    <property type="entry name" value="ClpP/crotonase"/>
    <property type="match status" value="1"/>
</dbReference>
<evidence type="ECO:0000256" key="1">
    <source>
        <dbReference type="ARBA" id="ARBA00022679"/>
    </source>
</evidence>
<keyword evidence="7" id="KW-1185">Reference proteome</keyword>
<keyword evidence="4" id="KW-0444">Lipid biosynthesis</keyword>
<dbReference type="HAMAP" id="MF_01395">
    <property type="entry name" value="AcetylCoA_CT_beta"/>
    <property type="match status" value="1"/>
</dbReference>
<keyword evidence="4" id="KW-0067">ATP-binding</keyword>
<keyword evidence="4" id="KW-0862">Zinc</keyword>
<comment type="caution">
    <text evidence="6">The sequence shown here is derived from an EMBL/GenBank/DDBJ whole genome shotgun (WGS) entry which is preliminary data.</text>
</comment>
<feature type="binding site" evidence="4">
    <location>
        <position position="48"/>
    </location>
    <ligand>
        <name>Zn(2+)</name>
        <dbReference type="ChEBI" id="CHEBI:29105"/>
    </ligand>
</feature>
<evidence type="ECO:0000313" key="6">
    <source>
        <dbReference type="EMBL" id="MBD1396561.1"/>
    </source>
</evidence>
<organism evidence="6 7">
    <name type="scientific">Pontibacter aquaedesilientis</name>
    <dbReference type="NCBI Taxonomy" id="2766980"/>
    <lineage>
        <taxon>Bacteria</taxon>
        <taxon>Pseudomonadati</taxon>
        <taxon>Bacteroidota</taxon>
        <taxon>Cytophagia</taxon>
        <taxon>Cytophagales</taxon>
        <taxon>Hymenobacteraceae</taxon>
        <taxon>Pontibacter</taxon>
    </lineage>
</organism>
<keyword evidence="4" id="KW-0443">Lipid metabolism</keyword>
<feature type="binding site" evidence="4">
    <location>
        <position position="32"/>
    </location>
    <ligand>
        <name>Zn(2+)</name>
        <dbReference type="ChEBI" id="CHEBI:29105"/>
    </ligand>
</feature>
<dbReference type="PROSITE" id="PS50980">
    <property type="entry name" value="COA_CT_NTER"/>
    <property type="match status" value="1"/>
</dbReference>
<protein>
    <recommendedName>
        <fullName evidence="4">Acetyl-coenzyme A carboxylase carboxyl transferase subunit beta</fullName>
        <shortName evidence="4">ACCase subunit beta</shortName>
        <shortName evidence="4">Acetyl-CoA carboxylase carboxyltransferase subunit beta</shortName>
        <ecNumber evidence="4">2.1.3.15</ecNumber>
    </recommendedName>
</protein>
<evidence type="ECO:0000256" key="2">
    <source>
        <dbReference type="ARBA" id="ARBA00022832"/>
    </source>
</evidence>
<keyword evidence="3 4" id="KW-0275">Fatty acid biosynthesis</keyword>
<evidence type="ECO:0000259" key="5">
    <source>
        <dbReference type="PROSITE" id="PS50980"/>
    </source>
</evidence>
<evidence type="ECO:0000313" key="7">
    <source>
        <dbReference type="Proteomes" id="UP000625551"/>
    </source>
</evidence>
<comment type="pathway">
    <text evidence="4">Lipid metabolism; malonyl-CoA biosynthesis; malonyl-CoA from acetyl-CoA: step 1/1.</text>
</comment>
<comment type="similarity">
    <text evidence="4">Belongs to the AccD/PCCB family.</text>
</comment>
<name>A0ABR7XE35_9BACT</name>
<comment type="cofactor">
    <cofactor evidence="4">
        <name>Zn(2+)</name>
        <dbReference type="ChEBI" id="CHEBI:29105"/>
    </cofactor>
    <text evidence="4">Binds 1 zinc ion per subunit.</text>
</comment>
<accession>A0ABR7XE35</accession>
<evidence type="ECO:0000256" key="3">
    <source>
        <dbReference type="ARBA" id="ARBA00023160"/>
    </source>
</evidence>
<dbReference type="InterPro" id="IPR000438">
    <property type="entry name" value="Acetyl_CoA_COase_Trfase_b_su"/>
</dbReference>
<feature type="binding site" evidence="4">
    <location>
        <position position="29"/>
    </location>
    <ligand>
        <name>Zn(2+)</name>
        <dbReference type="ChEBI" id="CHEBI:29105"/>
    </ligand>
</feature>
<dbReference type="InterPro" id="IPR029045">
    <property type="entry name" value="ClpP/crotonase-like_dom_sf"/>
</dbReference>
<keyword evidence="4" id="KW-0479">Metal-binding</keyword>
<keyword evidence="6" id="KW-0436">Ligase</keyword>
<comment type="subunit">
    <text evidence="4">Acetyl-CoA carboxylase is a heterohexamer composed of biotin carboxyl carrier protein (AccB), biotin carboxylase (AccC) and two subunits each of ACCase subunit alpha (AccA) and ACCase subunit beta (AccD).</text>
</comment>
<gene>
    <name evidence="4" type="primary">accD</name>
    <name evidence="6" type="ORF">H9Q13_05235</name>
</gene>
<keyword evidence="1 4" id="KW-0808">Transferase</keyword>
<reference evidence="6 7" key="1">
    <citation type="submission" date="2020-09" db="EMBL/GenBank/DDBJ databases">
        <title>Genome sequencing and assembly of Pontibacter sp.</title>
        <authorList>
            <person name="Chhetri G."/>
        </authorList>
    </citation>
    <scope>NUCLEOTIDE SEQUENCE [LARGE SCALE GENOMIC DNA]</scope>
    <source>
        <strain evidence="6 7">JH31</strain>
    </source>
</reference>
<dbReference type="PANTHER" id="PTHR42995">
    <property type="entry name" value="ACETYL-COENZYME A CARBOXYLASE CARBOXYL TRANSFERASE SUBUNIT BETA, CHLOROPLASTIC"/>
    <property type="match status" value="1"/>
</dbReference>
<dbReference type="RefSeq" id="WP_191183326.1">
    <property type="nucleotide sequence ID" value="NZ_JACXAJ010000002.1"/>
</dbReference>
<proteinExistence type="inferred from homology"/>
<dbReference type="InterPro" id="IPR011762">
    <property type="entry name" value="COA_CT_N"/>
</dbReference>
<comment type="function">
    <text evidence="4">Component of the acetyl coenzyme A carboxylase (ACC) complex. Biotin carboxylase (BC) catalyzes the carboxylation of biotin on its carrier protein (BCCP) and then the CO(2) group is transferred by the transcarboxylase to acetyl-CoA to form malonyl-CoA.</text>
</comment>
<comment type="catalytic activity">
    <reaction evidence="4">
        <text>N(6)-carboxybiotinyl-L-lysyl-[protein] + acetyl-CoA = N(6)-biotinyl-L-lysyl-[protein] + malonyl-CoA</text>
        <dbReference type="Rhea" id="RHEA:54728"/>
        <dbReference type="Rhea" id="RHEA-COMP:10505"/>
        <dbReference type="Rhea" id="RHEA-COMP:10506"/>
        <dbReference type="ChEBI" id="CHEBI:57288"/>
        <dbReference type="ChEBI" id="CHEBI:57384"/>
        <dbReference type="ChEBI" id="CHEBI:83144"/>
        <dbReference type="ChEBI" id="CHEBI:83145"/>
        <dbReference type="EC" id="2.1.3.15"/>
    </reaction>
</comment>
<feature type="zinc finger region" description="C4-type" evidence="4">
    <location>
        <begin position="29"/>
        <end position="51"/>
    </location>
</feature>
<dbReference type="EMBL" id="JACXAJ010000002">
    <property type="protein sequence ID" value="MBD1396561.1"/>
    <property type="molecule type" value="Genomic_DNA"/>
</dbReference>
<evidence type="ECO:0000256" key="4">
    <source>
        <dbReference type="HAMAP-Rule" id="MF_01395"/>
    </source>
</evidence>
<dbReference type="PRINTS" id="PR01070">
    <property type="entry name" value="ACCCTRFRASEB"/>
</dbReference>